<dbReference type="SUPFAM" id="SSF50494">
    <property type="entry name" value="Trypsin-like serine proteases"/>
    <property type="match status" value="1"/>
</dbReference>
<dbReference type="EMBL" id="KZ825130">
    <property type="protein sequence ID" value="PYI19866.1"/>
    <property type="molecule type" value="Genomic_DNA"/>
</dbReference>
<dbReference type="AlphaFoldDB" id="A0A2V5IJD5"/>
<organism evidence="1 2">
    <name type="scientific">Aspergillus violaceofuscus (strain CBS 115571)</name>
    <dbReference type="NCBI Taxonomy" id="1450538"/>
    <lineage>
        <taxon>Eukaryota</taxon>
        <taxon>Fungi</taxon>
        <taxon>Dikarya</taxon>
        <taxon>Ascomycota</taxon>
        <taxon>Pezizomycotina</taxon>
        <taxon>Eurotiomycetes</taxon>
        <taxon>Eurotiomycetidae</taxon>
        <taxon>Eurotiales</taxon>
        <taxon>Aspergillaceae</taxon>
        <taxon>Aspergillus</taxon>
    </lineage>
</organism>
<name>A0A2V5IJD5_ASPV1</name>
<protein>
    <submittedName>
        <fullName evidence="1">Uncharacterized protein</fullName>
    </submittedName>
</protein>
<keyword evidence="2" id="KW-1185">Reference proteome</keyword>
<sequence>MPYALTSARCVLPTDAYVEFCAQRGERDPAFDEWKTYGVPFQDDTAASLLQVDSPGLYEITMKMKSLDDLAREYENNMRYKQARPAQAKNEPVSPADLRFWTRFNDTLTWIKAERGQLQKYLDNKSYEFGAVVATSGLTSRQQEPRFSQSPCPSKGVLDPPAELVGSWYLGDQLKPGQSLYTIGHSKAKTRRTYNGLRTAWITHTTVGHSEERGEPLVHYVHSMYYLYKWVMMMLWGDSGSMVFDGGGYVVGMCFEGNAHGDTAYFMYWEDLWEDILKKSGAKDIRFLGDEYSYRGFPLEMEWLALRMLSRCLGYKVAGYV</sequence>
<reference evidence="1 2" key="1">
    <citation type="submission" date="2018-02" db="EMBL/GenBank/DDBJ databases">
        <title>The genomes of Aspergillus section Nigri reveals drivers in fungal speciation.</title>
        <authorList>
            <consortium name="DOE Joint Genome Institute"/>
            <person name="Vesth T.C."/>
            <person name="Nybo J."/>
            <person name="Theobald S."/>
            <person name="Brandl J."/>
            <person name="Frisvad J.C."/>
            <person name="Nielsen K.F."/>
            <person name="Lyhne E.K."/>
            <person name="Kogle M.E."/>
            <person name="Kuo A."/>
            <person name="Riley R."/>
            <person name="Clum A."/>
            <person name="Nolan M."/>
            <person name="Lipzen A."/>
            <person name="Salamov A."/>
            <person name="Henrissat B."/>
            <person name="Wiebenga A."/>
            <person name="De vries R.P."/>
            <person name="Grigoriev I.V."/>
            <person name="Mortensen U.H."/>
            <person name="Andersen M.R."/>
            <person name="Baker S.E."/>
        </authorList>
    </citation>
    <scope>NUCLEOTIDE SEQUENCE [LARGE SCALE GENOMIC DNA]</scope>
    <source>
        <strain evidence="1 2">CBS 115571</strain>
    </source>
</reference>
<accession>A0A2V5IJD5</accession>
<dbReference type="Proteomes" id="UP000249829">
    <property type="component" value="Unassembled WGS sequence"/>
</dbReference>
<gene>
    <name evidence="1" type="ORF">BO99DRAFT_131321</name>
</gene>
<evidence type="ECO:0000313" key="1">
    <source>
        <dbReference type="EMBL" id="PYI19866.1"/>
    </source>
</evidence>
<proteinExistence type="predicted"/>
<dbReference type="InterPro" id="IPR009003">
    <property type="entry name" value="Peptidase_S1_PA"/>
</dbReference>
<dbReference type="STRING" id="1450538.A0A2V5IJD5"/>
<evidence type="ECO:0000313" key="2">
    <source>
        <dbReference type="Proteomes" id="UP000249829"/>
    </source>
</evidence>